<comment type="caution">
    <text evidence="2">The sequence shown here is derived from an EMBL/GenBank/DDBJ whole genome shotgun (WGS) entry which is preliminary data.</text>
</comment>
<dbReference type="Pfam" id="PF21311">
    <property type="entry name" value="Phage_RBD_prop"/>
    <property type="match status" value="1"/>
</dbReference>
<evidence type="ECO:0000313" key="3">
    <source>
        <dbReference type="Proteomes" id="UP000295689"/>
    </source>
</evidence>
<keyword evidence="3" id="KW-1185">Reference proteome</keyword>
<feature type="domain" description="P68 RBP/TagC-like beta-propeller" evidence="1">
    <location>
        <begin position="59"/>
        <end position="319"/>
    </location>
</feature>
<proteinExistence type="predicted"/>
<organism evidence="2 3">
    <name type="scientific">Mesobacillus foraminis</name>
    <dbReference type="NCBI Taxonomy" id="279826"/>
    <lineage>
        <taxon>Bacteria</taxon>
        <taxon>Bacillati</taxon>
        <taxon>Bacillota</taxon>
        <taxon>Bacilli</taxon>
        <taxon>Bacillales</taxon>
        <taxon>Bacillaceae</taxon>
        <taxon>Mesobacillus</taxon>
    </lineage>
</organism>
<dbReference type="AlphaFoldDB" id="A0A4R2BJA6"/>
<reference evidence="2 3" key="1">
    <citation type="journal article" date="2015" name="Stand. Genomic Sci.">
        <title>Genomic Encyclopedia of Bacterial and Archaeal Type Strains, Phase III: the genomes of soil and plant-associated and newly described type strains.</title>
        <authorList>
            <person name="Whitman W.B."/>
            <person name="Woyke T."/>
            <person name="Klenk H.P."/>
            <person name="Zhou Y."/>
            <person name="Lilburn T.G."/>
            <person name="Beck B.J."/>
            <person name="De Vos P."/>
            <person name="Vandamme P."/>
            <person name="Eisen J.A."/>
            <person name="Garrity G."/>
            <person name="Hugenholtz P."/>
            <person name="Kyrpides N.C."/>
        </authorList>
    </citation>
    <scope>NUCLEOTIDE SEQUENCE [LARGE SCALE GENOMIC DNA]</scope>
    <source>
        <strain evidence="2 3">CV53</strain>
    </source>
</reference>
<protein>
    <recommendedName>
        <fullName evidence="1">P68 RBP/TagC-like beta-propeller domain-containing protein</fullName>
    </recommendedName>
</protein>
<dbReference type="RefSeq" id="WP_132002845.1">
    <property type="nucleotide sequence ID" value="NZ_JABUHM010000002.1"/>
</dbReference>
<evidence type="ECO:0000313" key="2">
    <source>
        <dbReference type="EMBL" id="TCN26552.1"/>
    </source>
</evidence>
<sequence>MFWQTWVRAAAILTLTGSFLFLGEEYSAKAERTPLLHAAPDGEWSEVYLYDLDLAASTVNQTIVIDEAGQRIYATQARTFKGDTAESFVISRLTLNGRLLDSMTVRYGGHGTSIGIERNGNSVYIWSNMLSVDSNGRVKTQFLTRYPYAAGSQLTVNSPNVEKLAEFPDPAAYMSPFTDAKNESIAYRHTSLKKGKKASRVEVRNIEDVKKGINKVLYSYEFPMSMNKLILQGMTLDGPNLYLTFGQRASDFHLYHIDLPSGKIVKELKRPVGLNRKGRYEANFGEPEGLYLYTDPETKLKTLFTVIVTDAPGKRRQKLIAFSWNDGVKKFLMLKDREDREKAK</sequence>
<accession>A0A4R2BJA6</accession>
<dbReference type="EMBL" id="SLVV01000003">
    <property type="protein sequence ID" value="TCN26552.1"/>
    <property type="molecule type" value="Genomic_DNA"/>
</dbReference>
<gene>
    <name evidence="2" type="ORF">EV146_10373</name>
</gene>
<name>A0A4R2BJA6_9BACI</name>
<dbReference type="InterPro" id="IPR048799">
    <property type="entry name" value="P68_RBP_TagC-like_beta-prop"/>
</dbReference>
<evidence type="ECO:0000259" key="1">
    <source>
        <dbReference type="Pfam" id="PF21311"/>
    </source>
</evidence>
<dbReference type="Proteomes" id="UP000295689">
    <property type="component" value="Unassembled WGS sequence"/>
</dbReference>